<feature type="active site" description="Acyl-ester intermediate" evidence="3">
    <location>
        <position position="232"/>
    </location>
</feature>
<feature type="binding site" evidence="4">
    <location>
        <position position="208"/>
    </location>
    <ligand>
        <name>substrate</name>
    </ligand>
</feature>
<dbReference type="Proteomes" id="UP000053617">
    <property type="component" value="Unassembled WGS sequence"/>
</dbReference>
<keyword evidence="7" id="KW-1185">Reference proteome</keyword>
<dbReference type="GO" id="GO:0016787">
    <property type="term" value="F:hydrolase activity"/>
    <property type="evidence" value="ECO:0007669"/>
    <property type="project" value="UniProtKB-KW"/>
</dbReference>
<dbReference type="PIRSF" id="PIRSF001221">
    <property type="entry name" value="Amidase_fungi"/>
    <property type="match status" value="1"/>
</dbReference>
<evidence type="ECO:0000259" key="5">
    <source>
        <dbReference type="Pfam" id="PF01425"/>
    </source>
</evidence>
<sequence length="588" mass="65184">MGSVREDWRAVAEDRQQSIHTHIPEKWRLPQALLKTAKPMELPRLSGIMSDWELSVTQSRATDILSALHSRKSKAVDVIRAFCKRAAIAHQATNCLAEILFEEAFAHAAELDEYMEIHGRPKGVLHGIPVSVKEHIHMKGTKATCGLIAWADQMSPKDALIVRTLREQGAVFHVKTTNPQTLMAIETDSNLFGRTLNPHNPELSSGGSTGGEGALIAMGGSVMGIGTDIGGSIRVPSAFCGIHGIKPSVGRLPHGGLSGLHDGMQNIIGAVGPMARSIEDLELFCSVALANQPWDHEPSLIGIPWKTDVEMPTRLKIGVIWNDGVVQPHPPVSRALKEVVTALQNEGYTTVDWNVDLHKALTDTVNEAYFLDGGKEYHDVLSAGREPPVPILRWLLENKANRRYSVEETWRVNAQLDRLRTKYAEQWNDSRVDAIICPVNASVASVHEESRYWGYSSVFNALDYPAVVIPVGIVKQSDTWESFPPASSAKLSEMDDWYHQLYDEKHGPSRYCDAPVGIQIVGRRLQEEKLLKIAERIENSVSRRPRMATSWTRADEIQRRDLMSRPMPEKSTFLNAVSELQEPAAVAA</sequence>
<dbReference type="VEuPathDB" id="FungiDB:Z518_06306"/>
<evidence type="ECO:0000256" key="3">
    <source>
        <dbReference type="PIRSR" id="PIRSR001221-1"/>
    </source>
</evidence>
<gene>
    <name evidence="6" type="ORF">Z518_06306</name>
</gene>
<proteinExistence type="inferred from homology"/>
<comment type="similarity">
    <text evidence="1">Belongs to the amidase family.</text>
</comment>
<dbReference type="RefSeq" id="XP_013272570.1">
    <property type="nucleotide sequence ID" value="XM_013417116.1"/>
</dbReference>
<feature type="binding site" evidence="4">
    <location>
        <position position="182"/>
    </location>
    <ligand>
        <name>substrate</name>
    </ligand>
</feature>
<dbReference type="HOGENOM" id="CLU_009600_9_2_1"/>
<dbReference type="Pfam" id="PF01425">
    <property type="entry name" value="Amidase"/>
    <property type="match status" value="1"/>
</dbReference>
<dbReference type="STRING" id="1442369.A0A0D2II53"/>
<evidence type="ECO:0000313" key="7">
    <source>
        <dbReference type="Proteomes" id="UP000053617"/>
    </source>
</evidence>
<dbReference type="InterPro" id="IPR023631">
    <property type="entry name" value="Amidase_dom"/>
</dbReference>
<feature type="binding site" evidence="4">
    <location>
        <begin position="229"/>
        <end position="232"/>
    </location>
    <ligand>
        <name>substrate</name>
    </ligand>
</feature>
<evidence type="ECO:0000256" key="1">
    <source>
        <dbReference type="ARBA" id="ARBA00009199"/>
    </source>
</evidence>
<feature type="domain" description="Amidase" evidence="5">
    <location>
        <begin position="77"/>
        <end position="531"/>
    </location>
</feature>
<protein>
    <recommendedName>
        <fullName evidence="5">Amidase domain-containing protein</fullName>
    </recommendedName>
</protein>
<name>A0A0D2II53_9EURO</name>
<dbReference type="PANTHER" id="PTHR46072:SF4">
    <property type="entry name" value="AMIDASE C550.07-RELATED"/>
    <property type="match status" value="1"/>
</dbReference>
<feature type="active site" description="Charge relay system" evidence="3">
    <location>
        <position position="208"/>
    </location>
</feature>
<evidence type="ECO:0000256" key="4">
    <source>
        <dbReference type="PIRSR" id="PIRSR001221-2"/>
    </source>
</evidence>
<dbReference type="SUPFAM" id="SSF75304">
    <property type="entry name" value="Amidase signature (AS) enzymes"/>
    <property type="match status" value="1"/>
</dbReference>
<accession>A0A0D2II53</accession>
<dbReference type="AlphaFoldDB" id="A0A0D2II53"/>
<reference evidence="6 7" key="1">
    <citation type="submission" date="2015-01" db="EMBL/GenBank/DDBJ databases">
        <title>The Genome Sequence of Rhinocladiella mackenzie CBS 650.93.</title>
        <authorList>
            <consortium name="The Broad Institute Genomics Platform"/>
            <person name="Cuomo C."/>
            <person name="de Hoog S."/>
            <person name="Gorbushina A."/>
            <person name="Stielow B."/>
            <person name="Teixiera M."/>
            <person name="Abouelleil A."/>
            <person name="Chapman S.B."/>
            <person name="Priest M."/>
            <person name="Young S.K."/>
            <person name="Wortman J."/>
            <person name="Nusbaum C."/>
            <person name="Birren B."/>
        </authorList>
    </citation>
    <scope>NUCLEOTIDE SEQUENCE [LARGE SCALE GENOMIC DNA]</scope>
    <source>
        <strain evidence="6 7">CBS 650.93</strain>
    </source>
</reference>
<dbReference type="OrthoDB" id="6428749at2759"/>
<feature type="active site" description="Charge relay system" evidence="3">
    <location>
        <position position="133"/>
    </location>
</feature>
<keyword evidence="2" id="KW-0378">Hydrolase</keyword>
<dbReference type="Gene3D" id="3.90.1300.10">
    <property type="entry name" value="Amidase signature (AS) domain"/>
    <property type="match status" value="1"/>
</dbReference>
<evidence type="ECO:0000313" key="6">
    <source>
        <dbReference type="EMBL" id="KIX05434.1"/>
    </source>
</evidence>
<dbReference type="EMBL" id="KN847478">
    <property type="protein sequence ID" value="KIX05434.1"/>
    <property type="molecule type" value="Genomic_DNA"/>
</dbReference>
<evidence type="ECO:0000256" key="2">
    <source>
        <dbReference type="ARBA" id="ARBA00022801"/>
    </source>
</evidence>
<dbReference type="PANTHER" id="PTHR46072">
    <property type="entry name" value="AMIDASE-RELATED-RELATED"/>
    <property type="match status" value="1"/>
</dbReference>
<dbReference type="GeneID" id="25294377"/>
<dbReference type="InterPro" id="IPR036928">
    <property type="entry name" value="AS_sf"/>
</dbReference>
<organism evidence="6 7">
    <name type="scientific">Rhinocladiella mackenziei CBS 650.93</name>
    <dbReference type="NCBI Taxonomy" id="1442369"/>
    <lineage>
        <taxon>Eukaryota</taxon>
        <taxon>Fungi</taxon>
        <taxon>Dikarya</taxon>
        <taxon>Ascomycota</taxon>
        <taxon>Pezizomycotina</taxon>
        <taxon>Eurotiomycetes</taxon>
        <taxon>Chaetothyriomycetidae</taxon>
        <taxon>Chaetothyriales</taxon>
        <taxon>Herpotrichiellaceae</taxon>
        <taxon>Rhinocladiella</taxon>
    </lineage>
</organism>